<evidence type="ECO:0000313" key="1">
    <source>
        <dbReference type="Ensembl" id="ENSMMOP00000015869.1"/>
    </source>
</evidence>
<dbReference type="AlphaFoldDB" id="A0A3Q3X1V5"/>
<organism evidence="1 2">
    <name type="scientific">Mola mola</name>
    <name type="common">Ocean sunfish</name>
    <name type="synonym">Tetraodon mola</name>
    <dbReference type="NCBI Taxonomy" id="94237"/>
    <lineage>
        <taxon>Eukaryota</taxon>
        <taxon>Metazoa</taxon>
        <taxon>Chordata</taxon>
        <taxon>Craniata</taxon>
        <taxon>Vertebrata</taxon>
        <taxon>Euteleostomi</taxon>
        <taxon>Actinopterygii</taxon>
        <taxon>Neopterygii</taxon>
        <taxon>Teleostei</taxon>
        <taxon>Neoteleostei</taxon>
        <taxon>Acanthomorphata</taxon>
        <taxon>Eupercaria</taxon>
        <taxon>Tetraodontiformes</taxon>
        <taxon>Molidae</taxon>
        <taxon>Mola</taxon>
    </lineage>
</organism>
<dbReference type="Proteomes" id="UP000261620">
    <property type="component" value="Unplaced"/>
</dbReference>
<proteinExistence type="predicted"/>
<dbReference type="Ensembl" id="ENSMMOT00000016135.1">
    <property type="protein sequence ID" value="ENSMMOP00000015869.1"/>
    <property type="gene ID" value="ENSMMOG00000012112.1"/>
</dbReference>
<reference evidence="1" key="1">
    <citation type="submission" date="2025-08" db="UniProtKB">
        <authorList>
            <consortium name="Ensembl"/>
        </authorList>
    </citation>
    <scope>IDENTIFICATION</scope>
</reference>
<reference evidence="1" key="2">
    <citation type="submission" date="2025-09" db="UniProtKB">
        <authorList>
            <consortium name="Ensembl"/>
        </authorList>
    </citation>
    <scope>IDENTIFICATION</scope>
</reference>
<evidence type="ECO:0000313" key="2">
    <source>
        <dbReference type="Proteomes" id="UP000261620"/>
    </source>
</evidence>
<protein>
    <submittedName>
        <fullName evidence="1">Uncharacterized protein</fullName>
    </submittedName>
</protein>
<name>A0A3Q3X1V5_MOLML</name>
<accession>A0A3Q3X1V5</accession>
<sequence length="76" mass="8261">IYLVLWTSPVWSPLPAFEKVIFQLQPGGCAAGFARGRPQTLLLQTAAGGWGHLYPPSGPAGWWAAECTRSCWTACR</sequence>
<keyword evidence="2" id="KW-1185">Reference proteome</keyword>